<feature type="domain" description="DTW" evidence="12">
    <location>
        <begin position="40"/>
        <end position="231"/>
    </location>
</feature>
<dbReference type="EC" id="2.5.1.25" evidence="2"/>
<comment type="catalytic activity">
    <reaction evidence="11">
        <text>a uridine in tRNA + S-adenosyl-L-methionine = a 3-[(3S)-3-amino-3-carboxypropyl]uridine in tRNA + S-methyl-5'-thioadenosine + H(+)</text>
        <dbReference type="Rhea" id="RHEA:62432"/>
        <dbReference type="Rhea" id="RHEA-COMP:13339"/>
        <dbReference type="Rhea" id="RHEA-COMP:16092"/>
        <dbReference type="ChEBI" id="CHEBI:15378"/>
        <dbReference type="ChEBI" id="CHEBI:17509"/>
        <dbReference type="ChEBI" id="CHEBI:59789"/>
        <dbReference type="ChEBI" id="CHEBI:65315"/>
        <dbReference type="ChEBI" id="CHEBI:82930"/>
        <dbReference type="EC" id="2.5.1.25"/>
    </reaction>
</comment>
<dbReference type="PANTHER" id="PTHR15627:SF8">
    <property type="entry name" value="TRNA-URIDINE AMINOCARBOXYPROPYLTRANSFERASE 1"/>
    <property type="match status" value="1"/>
</dbReference>
<evidence type="ECO:0000256" key="4">
    <source>
        <dbReference type="ARBA" id="ARBA00022691"/>
    </source>
</evidence>
<reference evidence="13" key="1">
    <citation type="submission" date="2022-01" db="UniProtKB">
        <authorList>
            <consortium name="EnsemblMetazoa"/>
        </authorList>
    </citation>
    <scope>IDENTIFICATION</scope>
</reference>
<keyword evidence="4" id="KW-0949">S-adenosyl-L-methionine</keyword>
<dbReference type="GO" id="GO:0006400">
    <property type="term" value="P:tRNA modification"/>
    <property type="evidence" value="ECO:0007669"/>
    <property type="project" value="TreeGrafter"/>
</dbReference>
<dbReference type="GeneID" id="106664614"/>
<comment type="similarity">
    <text evidence="8">Belongs to the TDD superfamily. DTWD1 family.</text>
</comment>
<keyword evidence="3" id="KW-0808">Transferase</keyword>
<keyword evidence="6" id="KW-0539">Nucleus</keyword>
<keyword evidence="5" id="KW-0819">tRNA processing</keyword>
<sequence length="243" mass="28946">MATPSVDDTRPFEGLKISENWRKLQTLDDRSVCERCNKSRKYFCYTCYLPVAEIKNDVPKIKLPLKVDVIKHCKEIDGKSTAIHAAVICPEDVTIYTYPAIPNYDPEKTLLVFPGKEAKSLDHWMSRTEVTFEKVIFIDSTWNQCKGIYKDARIKRLPCVVLRNRITQFWRHQNGSPRWYLSTIEAIHQFFFEYWLLVNKNEQLKSTYNGEYDNLLFFFRFMYDMIHTLYNHETLKSYKRPLE</sequence>
<evidence type="ECO:0000256" key="11">
    <source>
        <dbReference type="ARBA" id="ARBA00048718"/>
    </source>
</evidence>
<evidence type="ECO:0000256" key="8">
    <source>
        <dbReference type="ARBA" id="ARBA00038290"/>
    </source>
</evidence>
<comment type="function">
    <text evidence="7">Catalyzes the formation of 3-(3-amino-3-carboxypropyl)uridine (acp3U) at position 20 in the D-loop of several cytoplasmic tRNAs (acp3U(20)).</text>
</comment>
<dbReference type="InterPro" id="IPR005636">
    <property type="entry name" value="DTW"/>
</dbReference>
<protein>
    <recommendedName>
        <fullName evidence="9">tRNA-uridine aminocarboxypropyltransferase 1</fullName>
        <ecNumber evidence="2">2.5.1.25</ecNumber>
    </recommendedName>
    <alternativeName>
        <fullName evidence="10">DTW domain-containing protein 1</fullName>
    </alternativeName>
</protein>
<dbReference type="GO" id="GO:0005634">
    <property type="term" value="C:nucleus"/>
    <property type="evidence" value="ECO:0007669"/>
    <property type="project" value="UniProtKB-SubCell"/>
</dbReference>
<keyword evidence="14" id="KW-1185">Reference proteome</keyword>
<evidence type="ECO:0000313" key="13">
    <source>
        <dbReference type="EnsemblMetazoa" id="XP_014245995.1"/>
    </source>
</evidence>
<evidence type="ECO:0000256" key="3">
    <source>
        <dbReference type="ARBA" id="ARBA00022679"/>
    </source>
</evidence>
<dbReference type="Proteomes" id="UP000494040">
    <property type="component" value="Unassembled WGS sequence"/>
</dbReference>
<evidence type="ECO:0000256" key="5">
    <source>
        <dbReference type="ARBA" id="ARBA00022694"/>
    </source>
</evidence>
<organism evidence="13 14">
    <name type="scientific">Cimex lectularius</name>
    <name type="common">Bed bug</name>
    <name type="synonym">Acanthia lectularia</name>
    <dbReference type="NCBI Taxonomy" id="79782"/>
    <lineage>
        <taxon>Eukaryota</taxon>
        <taxon>Metazoa</taxon>
        <taxon>Ecdysozoa</taxon>
        <taxon>Arthropoda</taxon>
        <taxon>Hexapoda</taxon>
        <taxon>Insecta</taxon>
        <taxon>Pterygota</taxon>
        <taxon>Neoptera</taxon>
        <taxon>Paraneoptera</taxon>
        <taxon>Hemiptera</taxon>
        <taxon>Heteroptera</taxon>
        <taxon>Panheteroptera</taxon>
        <taxon>Cimicomorpha</taxon>
        <taxon>Cimicidae</taxon>
        <taxon>Cimex</taxon>
    </lineage>
</organism>
<dbReference type="OrthoDB" id="3173at2759"/>
<dbReference type="RefSeq" id="XP_014245995.1">
    <property type="nucleotide sequence ID" value="XM_014390509.1"/>
</dbReference>
<evidence type="ECO:0000313" key="14">
    <source>
        <dbReference type="Proteomes" id="UP000494040"/>
    </source>
</evidence>
<evidence type="ECO:0000256" key="10">
    <source>
        <dbReference type="ARBA" id="ARBA00042508"/>
    </source>
</evidence>
<evidence type="ECO:0000259" key="12">
    <source>
        <dbReference type="SMART" id="SM01144"/>
    </source>
</evidence>
<accession>A0A8I6RM79</accession>
<name>A0A8I6RM79_CIMLE</name>
<dbReference type="KEGG" id="clec:106664614"/>
<dbReference type="PANTHER" id="PTHR15627">
    <property type="entry name" value="NATURAL KILLER CELL-SPECIFIC ANTIGEN KLIP1"/>
    <property type="match status" value="1"/>
</dbReference>
<dbReference type="OMA" id="YWRPQRG"/>
<dbReference type="AlphaFoldDB" id="A0A8I6RM79"/>
<proteinExistence type="inferred from homology"/>
<dbReference type="InterPro" id="IPR051521">
    <property type="entry name" value="tRNA_Mod/Golgi_Maint"/>
</dbReference>
<dbReference type="GO" id="GO:0016432">
    <property type="term" value="F:tRNA-uridine aminocarboxypropyltransferase activity"/>
    <property type="evidence" value="ECO:0007669"/>
    <property type="project" value="UniProtKB-EC"/>
</dbReference>
<evidence type="ECO:0000256" key="1">
    <source>
        <dbReference type="ARBA" id="ARBA00004123"/>
    </source>
</evidence>
<dbReference type="SMART" id="SM01144">
    <property type="entry name" value="DTW"/>
    <property type="match status" value="1"/>
</dbReference>
<dbReference type="EnsemblMetazoa" id="XM_014390509.1">
    <property type="protein sequence ID" value="XP_014245995.1"/>
    <property type="gene ID" value="LOC106664614"/>
</dbReference>
<evidence type="ECO:0000256" key="9">
    <source>
        <dbReference type="ARBA" id="ARBA00039242"/>
    </source>
</evidence>
<evidence type="ECO:0000256" key="2">
    <source>
        <dbReference type="ARBA" id="ARBA00012386"/>
    </source>
</evidence>
<comment type="subcellular location">
    <subcellularLocation>
        <location evidence="1">Nucleus</location>
    </subcellularLocation>
</comment>
<evidence type="ECO:0000256" key="6">
    <source>
        <dbReference type="ARBA" id="ARBA00023242"/>
    </source>
</evidence>
<dbReference type="Pfam" id="PF03942">
    <property type="entry name" value="DTW"/>
    <property type="match status" value="1"/>
</dbReference>
<evidence type="ECO:0000256" key="7">
    <source>
        <dbReference type="ARBA" id="ARBA00037050"/>
    </source>
</evidence>